<protein>
    <recommendedName>
        <fullName evidence="3">histidine kinase</fullName>
        <ecNumber evidence="3">2.7.13.3</ecNumber>
    </recommendedName>
</protein>
<dbReference type="Proteomes" id="UP001477870">
    <property type="component" value="Unassembled WGS sequence"/>
</dbReference>
<dbReference type="RefSeq" id="WP_342848322.1">
    <property type="nucleotide sequence ID" value="NZ_JBBMQO010000005.1"/>
</dbReference>
<proteinExistence type="predicted"/>
<keyword evidence="10" id="KW-1133">Transmembrane helix</keyword>
<sequence>MMRNRLPTILFSVTMLLGLVAAYAVFNSTRQAERASFDIVADDIIDNLEEGVKQHVALLSATRSLVNTVDIDDKGSGFKEFVADLGLVENYRGIQGLGLAPIFVAGNELAAENEIKRNYNLERKLYPESDESFRVPVLLLEPNDERNQKALGYDMFAESNRRDAMIAAARDRRPSATAPVRLVQEIDSDQQLGFLIYAPIKQKNIDVVRIANNYQPLTGFVFAAFRIGDLHNAALSRTLSSALGLYVQTKDKTDNSETVVFQSKNYENYADKSGLRSVKTINMAGRAWEVEVIKPASGSLDNSLLYALMTGLLSFLFAGALASSSKLQLSSLRNSEELRLYSEKAAQDKDLMLQEMKHRIKNSIARINSIARQTARSSNDLPEFTKSFSERLQAMATAQDVLARSKWQRASFGDLLRSELEQVFGKNANEVKLSGPEVSLDEKYSQAFGLVLHELATNSLKYGGMSGTENAMQINWKIKKLPKRKRGLSIVWRENFTGEKTETVSAGGGFGTKLINANIVGELGGSFDRSFDEKGMIVKIDVPLTQ</sequence>
<dbReference type="SMART" id="SM00911">
    <property type="entry name" value="HWE_HK"/>
    <property type="match status" value="1"/>
</dbReference>
<evidence type="ECO:0000256" key="5">
    <source>
        <dbReference type="ARBA" id="ARBA00022679"/>
    </source>
</evidence>
<comment type="caution">
    <text evidence="13">The sequence shown here is derived from an EMBL/GenBank/DDBJ whole genome shotgun (WGS) entry which is preliminary data.</text>
</comment>
<dbReference type="PROSITE" id="PS50839">
    <property type="entry name" value="CHASE"/>
    <property type="match status" value="1"/>
</dbReference>
<accession>A0ABU9T806</accession>
<evidence type="ECO:0000256" key="6">
    <source>
        <dbReference type="ARBA" id="ARBA00022692"/>
    </source>
</evidence>
<dbReference type="InterPro" id="IPR011102">
    <property type="entry name" value="Sig_transdc_His_kinase_HWE"/>
</dbReference>
<dbReference type="Gene3D" id="3.30.450.350">
    <property type="entry name" value="CHASE domain"/>
    <property type="match status" value="1"/>
</dbReference>
<keyword evidence="11" id="KW-0472">Membrane</keyword>
<dbReference type="InterPro" id="IPR036890">
    <property type="entry name" value="HATPase_C_sf"/>
</dbReference>
<keyword evidence="6" id="KW-0812">Transmembrane</keyword>
<dbReference type="PANTHER" id="PTHR41523:SF7">
    <property type="entry name" value="HISTIDINE KINASE"/>
    <property type="match status" value="1"/>
</dbReference>
<evidence type="ECO:0000313" key="14">
    <source>
        <dbReference type="Proteomes" id="UP001477870"/>
    </source>
</evidence>
<evidence type="ECO:0000256" key="2">
    <source>
        <dbReference type="ARBA" id="ARBA00004370"/>
    </source>
</evidence>
<dbReference type="PANTHER" id="PTHR41523">
    <property type="entry name" value="TWO-COMPONENT SYSTEM SENSOR PROTEIN"/>
    <property type="match status" value="1"/>
</dbReference>
<dbReference type="Pfam" id="PF03924">
    <property type="entry name" value="CHASE"/>
    <property type="match status" value="1"/>
</dbReference>
<keyword evidence="14" id="KW-1185">Reference proteome</keyword>
<evidence type="ECO:0000256" key="7">
    <source>
        <dbReference type="ARBA" id="ARBA00022741"/>
    </source>
</evidence>
<keyword evidence="5" id="KW-0808">Transferase</keyword>
<evidence type="ECO:0000256" key="10">
    <source>
        <dbReference type="ARBA" id="ARBA00022989"/>
    </source>
</evidence>
<gene>
    <name evidence="13" type="ORF">WNY59_09920</name>
</gene>
<evidence type="ECO:0000256" key="1">
    <source>
        <dbReference type="ARBA" id="ARBA00000085"/>
    </source>
</evidence>
<dbReference type="EMBL" id="JBBMQO010000005">
    <property type="protein sequence ID" value="MEM5501903.1"/>
    <property type="molecule type" value="Genomic_DNA"/>
</dbReference>
<evidence type="ECO:0000256" key="8">
    <source>
        <dbReference type="ARBA" id="ARBA00022777"/>
    </source>
</evidence>
<evidence type="ECO:0000256" key="4">
    <source>
        <dbReference type="ARBA" id="ARBA00022553"/>
    </source>
</evidence>
<dbReference type="InterPro" id="IPR006189">
    <property type="entry name" value="CHASE_dom"/>
</dbReference>
<comment type="subcellular location">
    <subcellularLocation>
        <location evidence="2">Membrane</location>
    </subcellularLocation>
</comment>
<dbReference type="EC" id="2.7.13.3" evidence="3"/>
<keyword evidence="4" id="KW-0597">Phosphoprotein</keyword>
<dbReference type="SMART" id="SM01079">
    <property type="entry name" value="CHASE"/>
    <property type="match status" value="1"/>
</dbReference>
<organism evidence="13 14">
    <name type="scientific">Ahrensia kielensis</name>
    <dbReference type="NCBI Taxonomy" id="76980"/>
    <lineage>
        <taxon>Bacteria</taxon>
        <taxon>Pseudomonadati</taxon>
        <taxon>Pseudomonadota</taxon>
        <taxon>Alphaproteobacteria</taxon>
        <taxon>Hyphomicrobiales</taxon>
        <taxon>Ahrensiaceae</taxon>
        <taxon>Ahrensia</taxon>
    </lineage>
</organism>
<keyword evidence="8" id="KW-0418">Kinase</keyword>
<dbReference type="InterPro" id="IPR042240">
    <property type="entry name" value="CHASE_sf"/>
</dbReference>
<evidence type="ECO:0000256" key="11">
    <source>
        <dbReference type="ARBA" id="ARBA00023136"/>
    </source>
</evidence>
<keyword evidence="9" id="KW-0067">ATP-binding</keyword>
<evidence type="ECO:0000256" key="9">
    <source>
        <dbReference type="ARBA" id="ARBA00022840"/>
    </source>
</evidence>
<dbReference type="Gene3D" id="3.30.565.10">
    <property type="entry name" value="Histidine kinase-like ATPase, C-terminal domain"/>
    <property type="match status" value="1"/>
</dbReference>
<name>A0ABU9T806_9HYPH</name>
<evidence type="ECO:0000259" key="12">
    <source>
        <dbReference type="PROSITE" id="PS50839"/>
    </source>
</evidence>
<dbReference type="Pfam" id="PF07536">
    <property type="entry name" value="HWE_HK"/>
    <property type="match status" value="1"/>
</dbReference>
<comment type="catalytic activity">
    <reaction evidence="1">
        <text>ATP + protein L-histidine = ADP + protein N-phospho-L-histidine.</text>
        <dbReference type="EC" id="2.7.13.3"/>
    </reaction>
</comment>
<evidence type="ECO:0000256" key="3">
    <source>
        <dbReference type="ARBA" id="ARBA00012438"/>
    </source>
</evidence>
<feature type="domain" description="CHASE" evidence="12">
    <location>
        <begin position="130"/>
        <end position="291"/>
    </location>
</feature>
<reference evidence="13 14" key="1">
    <citation type="submission" date="2024-03" db="EMBL/GenBank/DDBJ databases">
        <title>Community enrichment and isolation of bacterial strains for fucoidan degradation.</title>
        <authorList>
            <person name="Sichert A."/>
        </authorList>
    </citation>
    <scope>NUCLEOTIDE SEQUENCE [LARGE SCALE GENOMIC DNA]</scope>
    <source>
        <strain evidence="13 14">AS62</strain>
    </source>
</reference>
<keyword evidence="7" id="KW-0547">Nucleotide-binding</keyword>
<evidence type="ECO:0000313" key="13">
    <source>
        <dbReference type="EMBL" id="MEM5501903.1"/>
    </source>
</evidence>